<feature type="chain" id="PRO_5004574778" evidence="9">
    <location>
        <begin position="22"/>
        <end position="145"/>
    </location>
</feature>
<evidence type="ECO:0000256" key="2">
    <source>
        <dbReference type="ARBA" id="ARBA00022622"/>
    </source>
</evidence>
<accession>T1E3A0</accession>
<evidence type="ECO:0000256" key="5">
    <source>
        <dbReference type="ARBA" id="ARBA00022989"/>
    </source>
</evidence>
<evidence type="ECO:0000313" key="10">
    <source>
        <dbReference type="EMBL" id="JAA94818.1"/>
    </source>
</evidence>
<dbReference type="PANTHER" id="PTHR33562">
    <property type="entry name" value="ATILLA, ISOFORM B-RELATED-RELATED"/>
    <property type="match status" value="1"/>
</dbReference>
<keyword evidence="5" id="KW-1133">Transmembrane helix</keyword>
<evidence type="ECO:0000256" key="1">
    <source>
        <dbReference type="ARBA" id="ARBA00004589"/>
    </source>
</evidence>
<dbReference type="EMBL" id="GALA01000034">
    <property type="protein sequence ID" value="JAA94818.1"/>
    <property type="molecule type" value="mRNA"/>
</dbReference>
<reference evidence="10" key="1">
    <citation type="journal article" date="2013" name="BMC Genomics">
        <title>A deep insight into the sialotranscriptome of the mosquito, Psorophora albipes.</title>
        <authorList>
            <person name="Chagas A.C."/>
            <person name="Calvo E."/>
            <person name="Rios-Velasquez C.M."/>
            <person name="Pessoa F.A."/>
            <person name="Medeiros J.F."/>
            <person name="Ribeiro J.M."/>
        </authorList>
    </citation>
    <scope>NUCLEOTIDE SEQUENCE</scope>
</reference>
<keyword evidence="6" id="KW-0472">Membrane</keyword>
<evidence type="ECO:0000256" key="8">
    <source>
        <dbReference type="ARBA" id="ARBA00023288"/>
    </source>
</evidence>
<evidence type="ECO:0000256" key="9">
    <source>
        <dbReference type="SAM" id="SignalP"/>
    </source>
</evidence>
<keyword evidence="8" id="KW-0449">Lipoprotein</keyword>
<organism evidence="10">
    <name type="scientific">Psorophora albipes</name>
    <dbReference type="NCBI Taxonomy" id="869069"/>
    <lineage>
        <taxon>Eukaryota</taxon>
        <taxon>Metazoa</taxon>
        <taxon>Ecdysozoa</taxon>
        <taxon>Arthropoda</taxon>
        <taxon>Hexapoda</taxon>
        <taxon>Insecta</taxon>
        <taxon>Pterygota</taxon>
        <taxon>Neoptera</taxon>
        <taxon>Endopterygota</taxon>
        <taxon>Diptera</taxon>
        <taxon>Nematocera</taxon>
        <taxon>Culicoidea</taxon>
        <taxon>Culicidae</taxon>
        <taxon>Culicinae</taxon>
        <taxon>Aedini</taxon>
        <taxon>Psorophora</taxon>
    </lineage>
</organism>
<keyword evidence="2" id="KW-0336">GPI-anchor</keyword>
<evidence type="ECO:0000256" key="6">
    <source>
        <dbReference type="ARBA" id="ARBA00023136"/>
    </source>
</evidence>
<evidence type="ECO:0000256" key="3">
    <source>
        <dbReference type="ARBA" id="ARBA00022692"/>
    </source>
</evidence>
<evidence type="ECO:0000256" key="7">
    <source>
        <dbReference type="ARBA" id="ARBA00023180"/>
    </source>
</evidence>
<keyword evidence="7" id="KW-0325">Glycoprotein</keyword>
<dbReference type="AlphaFoldDB" id="T1E3A0"/>
<proteinExistence type="evidence at transcript level"/>
<keyword evidence="4 9" id="KW-0732">Signal</keyword>
<sequence>MFKIKVLFLFFALVASYTVTALECHQCKTPDECQTEDQGQIVTCDQANAEQTKLVLTAFYPTLDTQIASTNKYQCVKITHRVEEHGKYGIFMRGCMYETKKGLCSIDGKHPNGYSECYACNQNRCNDSAGLKWSFALLFVSWIIT</sequence>
<evidence type="ECO:0000256" key="4">
    <source>
        <dbReference type="ARBA" id="ARBA00022729"/>
    </source>
</evidence>
<keyword evidence="3" id="KW-0812">Transmembrane</keyword>
<dbReference type="InterPro" id="IPR050975">
    <property type="entry name" value="Sleep_regulator"/>
</dbReference>
<feature type="signal peptide" evidence="9">
    <location>
        <begin position="1"/>
        <end position="21"/>
    </location>
</feature>
<protein>
    <submittedName>
        <fullName evidence="10">Putative 12-14 kDa mosquito protein</fullName>
    </submittedName>
</protein>
<dbReference type="GO" id="GO:0098552">
    <property type="term" value="C:side of membrane"/>
    <property type="evidence" value="ECO:0007669"/>
    <property type="project" value="UniProtKB-KW"/>
</dbReference>
<name>T1E3A0_9DIPT</name>
<comment type="subcellular location">
    <subcellularLocation>
        <location evidence="1">Membrane</location>
        <topology evidence="1">Lipid-anchor</topology>
        <topology evidence="1">GPI-anchor</topology>
    </subcellularLocation>
</comment>
<feature type="non-terminal residue" evidence="10">
    <location>
        <position position="145"/>
    </location>
</feature>